<dbReference type="InterPro" id="IPR016032">
    <property type="entry name" value="Sig_transdc_resp-reg_C-effctor"/>
</dbReference>
<dbReference type="Proteomes" id="UP001081283">
    <property type="component" value="Unassembled WGS sequence"/>
</dbReference>
<evidence type="ECO:0000256" key="2">
    <source>
        <dbReference type="PROSITE-ProRule" id="PRU00169"/>
    </source>
</evidence>
<evidence type="ECO:0000256" key="1">
    <source>
        <dbReference type="ARBA" id="ARBA00023125"/>
    </source>
</evidence>
<evidence type="ECO:0000313" key="6">
    <source>
        <dbReference type="Proteomes" id="UP001081283"/>
    </source>
</evidence>
<dbReference type="SMART" id="SM00421">
    <property type="entry name" value="HTH_LUXR"/>
    <property type="match status" value="1"/>
</dbReference>
<dbReference type="PROSITE" id="PS50110">
    <property type="entry name" value="RESPONSE_REGULATORY"/>
    <property type="match status" value="1"/>
</dbReference>
<evidence type="ECO:0000313" key="5">
    <source>
        <dbReference type="EMBL" id="MCY0097078.1"/>
    </source>
</evidence>
<dbReference type="Pfam" id="PF00196">
    <property type="entry name" value="GerE"/>
    <property type="match status" value="1"/>
</dbReference>
<dbReference type="PRINTS" id="PR00038">
    <property type="entry name" value="HTHLUXR"/>
</dbReference>
<feature type="domain" description="Response regulatory" evidence="4">
    <location>
        <begin position="1"/>
        <end position="91"/>
    </location>
</feature>
<accession>A0ABT3YMF6</accession>
<keyword evidence="6" id="KW-1185">Reference proteome</keyword>
<dbReference type="CDD" id="cd06170">
    <property type="entry name" value="LuxR_C_like"/>
    <property type="match status" value="1"/>
</dbReference>
<feature type="modified residue" description="4-aspartylphosphate" evidence="2">
    <location>
        <position position="27"/>
    </location>
</feature>
<keyword evidence="1" id="KW-0238">DNA-binding</keyword>
<organism evidence="5 6">
    <name type="scientific">Hoeflea ulvae</name>
    <dbReference type="NCBI Taxonomy" id="2983764"/>
    <lineage>
        <taxon>Bacteria</taxon>
        <taxon>Pseudomonadati</taxon>
        <taxon>Pseudomonadota</taxon>
        <taxon>Alphaproteobacteria</taxon>
        <taxon>Hyphomicrobiales</taxon>
        <taxon>Rhizobiaceae</taxon>
        <taxon>Hoeflea</taxon>
    </lineage>
</organism>
<feature type="domain" description="HTH luxR-type" evidence="3">
    <location>
        <begin position="117"/>
        <end position="182"/>
    </location>
</feature>
<dbReference type="SUPFAM" id="SSF46894">
    <property type="entry name" value="C-terminal effector domain of the bipartite response regulators"/>
    <property type="match status" value="1"/>
</dbReference>
<dbReference type="SUPFAM" id="SSF52172">
    <property type="entry name" value="CheY-like"/>
    <property type="match status" value="1"/>
</dbReference>
<protein>
    <submittedName>
        <fullName evidence="5">Response regulator transcription factor</fullName>
    </submittedName>
</protein>
<dbReference type="EMBL" id="JAOVZQ010000002">
    <property type="protein sequence ID" value="MCY0097078.1"/>
    <property type="molecule type" value="Genomic_DNA"/>
</dbReference>
<dbReference type="InterPro" id="IPR011006">
    <property type="entry name" value="CheY-like_superfamily"/>
</dbReference>
<evidence type="ECO:0000259" key="3">
    <source>
        <dbReference type="PROSITE" id="PS50043"/>
    </source>
</evidence>
<name>A0ABT3YMF6_9HYPH</name>
<proteinExistence type="predicted"/>
<keyword evidence="2" id="KW-0597">Phosphoprotein</keyword>
<dbReference type="Gene3D" id="3.40.50.2300">
    <property type="match status" value="1"/>
</dbReference>
<reference evidence="5" key="1">
    <citation type="submission" date="2022-10" db="EMBL/GenBank/DDBJ databases">
        <title>Hoeflea sp. J2-29, isolated from marine algae.</title>
        <authorList>
            <person name="Kristyanto S."/>
            <person name="Kim J.M."/>
            <person name="Jeon C.O."/>
        </authorList>
    </citation>
    <scope>NUCLEOTIDE SEQUENCE</scope>
    <source>
        <strain evidence="5">J2-29</strain>
    </source>
</reference>
<dbReference type="InterPro" id="IPR039420">
    <property type="entry name" value="WalR-like"/>
</dbReference>
<gene>
    <name evidence="5" type="ORF">OEG82_24195</name>
</gene>
<comment type="caution">
    <text evidence="5">The sequence shown here is derived from an EMBL/GenBank/DDBJ whole genome shotgun (WGS) entry which is preliminary data.</text>
</comment>
<evidence type="ECO:0000259" key="4">
    <source>
        <dbReference type="PROSITE" id="PS50110"/>
    </source>
</evidence>
<sequence length="199" mass="21672">MEVSATSLLPSDVHHIASSKVDLVVIDPGYSSSAFQSMRTLGRRENAPKILVFAMETNIDYAVKALDTGASGYLPSSSSADELMHAMRTLLKGDTFISPGLATRIISAKRVAAARKAAGNPIKLSVRESQIVEQLKLGRTNREIAGELGISEKTVKHYMTLLMEKVNARNRLEVAMRVGGQEGGDQAENYLLRRKTDNL</sequence>
<dbReference type="PROSITE" id="PS50043">
    <property type="entry name" value="HTH_LUXR_2"/>
    <property type="match status" value="1"/>
</dbReference>
<dbReference type="InterPro" id="IPR001789">
    <property type="entry name" value="Sig_transdc_resp-reg_receiver"/>
</dbReference>
<dbReference type="InterPro" id="IPR000792">
    <property type="entry name" value="Tscrpt_reg_LuxR_C"/>
</dbReference>
<dbReference type="PANTHER" id="PTHR43214">
    <property type="entry name" value="TWO-COMPONENT RESPONSE REGULATOR"/>
    <property type="match status" value="1"/>
</dbReference>